<evidence type="ECO:0000313" key="1">
    <source>
        <dbReference type="EMBL" id="SVD78262.1"/>
    </source>
</evidence>
<protein>
    <submittedName>
        <fullName evidence="1">Uncharacterized protein</fullName>
    </submittedName>
</protein>
<feature type="non-terminal residue" evidence="1">
    <location>
        <position position="266"/>
    </location>
</feature>
<dbReference type="EMBL" id="UINC01172934">
    <property type="protein sequence ID" value="SVD78262.1"/>
    <property type="molecule type" value="Genomic_DNA"/>
</dbReference>
<feature type="non-terminal residue" evidence="1">
    <location>
        <position position="1"/>
    </location>
</feature>
<name>A0A382Y4J4_9ZZZZ</name>
<proteinExistence type="predicted"/>
<accession>A0A382Y4J4</accession>
<sequence length="266" mass="29029">DSDFNLLDYSVDVSPATDQNMFTVSLSVDVSSAVTSVDATLDNGAGSVVDLVLNSDNDHSVQTQLGVSPAPHTISLLVHLSSGGSYSFENLDQKIMTWFPFIISGDQVIYDNLSDDGELNIGDLAHVSLTVTNDSDHEIEELIAMVLDVEGPIDYYDDPYLSFGHIDPAGNASSSIFTGEDGHVTIKVSESAEEGDTLSLALRFFDLLGNIWEEEYQLYIQDNEGISDFTEMEHPGGSADGSFTYRVVRPEDITGHQYQISFSEYT</sequence>
<organism evidence="1">
    <name type="scientific">marine metagenome</name>
    <dbReference type="NCBI Taxonomy" id="408172"/>
    <lineage>
        <taxon>unclassified sequences</taxon>
        <taxon>metagenomes</taxon>
        <taxon>ecological metagenomes</taxon>
    </lineage>
</organism>
<gene>
    <name evidence="1" type="ORF">METZ01_LOCUS431116</name>
</gene>
<dbReference type="AlphaFoldDB" id="A0A382Y4J4"/>
<reference evidence="1" key="1">
    <citation type="submission" date="2018-05" db="EMBL/GenBank/DDBJ databases">
        <authorList>
            <person name="Lanie J.A."/>
            <person name="Ng W.-L."/>
            <person name="Kazmierczak K.M."/>
            <person name="Andrzejewski T.M."/>
            <person name="Davidsen T.M."/>
            <person name="Wayne K.J."/>
            <person name="Tettelin H."/>
            <person name="Glass J.I."/>
            <person name="Rusch D."/>
            <person name="Podicherti R."/>
            <person name="Tsui H.-C.T."/>
            <person name="Winkler M.E."/>
        </authorList>
    </citation>
    <scope>NUCLEOTIDE SEQUENCE</scope>
</reference>